<dbReference type="AlphaFoldDB" id="A0A4P7NQ02"/>
<feature type="non-terminal residue" evidence="1">
    <location>
        <position position="136"/>
    </location>
</feature>
<name>A0A4P7NQ02_PYROR</name>
<evidence type="ECO:0000313" key="1">
    <source>
        <dbReference type="EMBL" id="QBZ64329.1"/>
    </source>
</evidence>
<protein>
    <submittedName>
        <fullName evidence="1">Uncharacterized protein</fullName>
    </submittedName>
</protein>
<sequence length="136" mass="14686">MYLSTPPTAAPAYLRGSESEWMAARVVESEGGETATCGLEKGIKPLGCCEGERKEFLGQFELDVQTYGLTSLRTVLDGCASRDLSLGMTFLDGETRETLQIQPKAYVPIASLSRPGPARSFVSSFIPVSTSYPHLC</sequence>
<reference evidence="1 2" key="1">
    <citation type="journal article" date="2019" name="Mol. Biol. Evol.">
        <title>Blast fungal genomes show frequent chromosomal changes, gene gains and losses, and effector gene turnover.</title>
        <authorList>
            <person name="Gomez Luciano L.B."/>
            <person name="Jason Tsai I."/>
            <person name="Chuma I."/>
            <person name="Tosa Y."/>
            <person name="Chen Y.H."/>
            <person name="Li J.Y."/>
            <person name="Li M.Y."/>
            <person name="Jade Lu M.Y."/>
            <person name="Nakayashiki H."/>
            <person name="Li W.H."/>
        </authorList>
    </citation>
    <scope>NUCLEOTIDE SEQUENCE [LARGE SCALE GENOMIC DNA]</scope>
    <source>
        <strain evidence="1">MZ5-1-6</strain>
    </source>
</reference>
<dbReference type="EMBL" id="CP034209">
    <property type="protein sequence ID" value="QBZ64329.1"/>
    <property type="molecule type" value="Genomic_DNA"/>
</dbReference>
<accession>A0A4P7NQ02</accession>
<gene>
    <name evidence="1" type="ORF">PoMZ_06024</name>
</gene>
<dbReference type="Proteomes" id="UP000294847">
    <property type="component" value="Chromosome 6"/>
</dbReference>
<evidence type="ECO:0000313" key="2">
    <source>
        <dbReference type="Proteomes" id="UP000294847"/>
    </source>
</evidence>
<organism evidence="1 2">
    <name type="scientific">Pyricularia oryzae</name>
    <name type="common">Rice blast fungus</name>
    <name type="synonym">Magnaporthe oryzae</name>
    <dbReference type="NCBI Taxonomy" id="318829"/>
    <lineage>
        <taxon>Eukaryota</taxon>
        <taxon>Fungi</taxon>
        <taxon>Dikarya</taxon>
        <taxon>Ascomycota</taxon>
        <taxon>Pezizomycotina</taxon>
        <taxon>Sordariomycetes</taxon>
        <taxon>Sordariomycetidae</taxon>
        <taxon>Magnaporthales</taxon>
        <taxon>Pyriculariaceae</taxon>
        <taxon>Pyricularia</taxon>
    </lineage>
</organism>
<proteinExistence type="predicted"/>